<feature type="region of interest" description="Disordered" evidence="5">
    <location>
        <begin position="346"/>
        <end position="389"/>
    </location>
</feature>
<dbReference type="Gene3D" id="6.10.140.2220">
    <property type="match status" value="1"/>
</dbReference>
<dbReference type="SUPFAM" id="SSF144232">
    <property type="entry name" value="HIT/MYND zinc finger-like"/>
    <property type="match status" value="1"/>
</dbReference>
<evidence type="ECO:0000256" key="1">
    <source>
        <dbReference type="ARBA" id="ARBA00022723"/>
    </source>
</evidence>
<keyword evidence="1" id="KW-0479">Metal-binding</keyword>
<dbReference type="Proteomes" id="UP001215280">
    <property type="component" value="Unassembled WGS sequence"/>
</dbReference>
<evidence type="ECO:0000256" key="4">
    <source>
        <dbReference type="PROSITE-ProRule" id="PRU00134"/>
    </source>
</evidence>
<evidence type="ECO:0000313" key="8">
    <source>
        <dbReference type="Proteomes" id="UP001215280"/>
    </source>
</evidence>
<dbReference type="PROSITE" id="PS01360">
    <property type="entry name" value="ZF_MYND_1"/>
    <property type="match status" value="1"/>
</dbReference>
<evidence type="ECO:0000256" key="2">
    <source>
        <dbReference type="ARBA" id="ARBA00022771"/>
    </source>
</evidence>
<dbReference type="Pfam" id="PF07929">
    <property type="entry name" value="PRiA4_ORF3"/>
    <property type="match status" value="1"/>
</dbReference>
<organism evidence="7 8">
    <name type="scientific">Mycena maculata</name>
    <dbReference type="NCBI Taxonomy" id="230809"/>
    <lineage>
        <taxon>Eukaryota</taxon>
        <taxon>Fungi</taxon>
        <taxon>Dikarya</taxon>
        <taxon>Basidiomycota</taxon>
        <taxon>Agaricomycotina</taxon>
        <taxon>Agaricomycetes</taxon>
        <taxon>Agaricomycetidae</taxon>
        <taxon>Agaricales</taxon>
        <taxon>Marasmiineae</taxon>
        <taxon>Mycenaceae</taxon>
        <taxon>Mycena</taxon>
    </lineage>
</organism>
<protein>
    <submittedName>
        <fullName evidence="7">MM3350-like domain-containing protein</fullName>
    </submittedName>
</protein>
<dbReference type="SUPFAM" id="SSF159941">
    <property type="entry name" value="MM3350-like"/>
    <property type="match status" value="1"/>
</dbReference>
<dbReference type="PANTHER" id="PTHR41878">
    <property type="entry name" value="LEXA REPRESSOR-RELATED"/>
    <property type="match status" value="1"/>
</dbReference>
<accession>A0AAD7K437</accession>
<dbReference type="InterPro" id="IPR024047">
    <property type="entry name" value="MM3350-like_sf"/>
</dbReference>
<dbReference type="AlphaFoldDB" id="A0AAD7K437"/>
<gene>
    <name evidence="7" type="ORF">DFH07DRAFT_978845</name>
</gene>
<keyword evidence="3" id="KW-0862">Zinc</keyword>
<name>A0AAD7K437_9AGAR</name>
<dbReference type="GO" id="GO:0008270">
    <property type="term" value="F:zinc ion binding"/>
    <property type="evidence" value="ECO:0007669"/>
    <property type="project" value="UniProtKB-KW"/>
</dbReference>
<dbReference type="PROSITE" id="PS50865">
    <property type="entry name" value="ZF_MYND_2"/>
    <property type="match status" value="1"/>
</dbReference>
<dbReference type="PANTHER" id="PTHR41878:SF1">
    <property type="entry name" value="TNPR PROTEIN"/>
    <property type="match status" value="1"/>
</dbReference>
<evidence type="ECO:0000256" key="3">
    <source>
        <dbReference type="ARBA" id="ARBA00022833"/>
    </source>
</evidence>
<reference evidence="7" key="1">
    <citation type="submission" date="2023-03" db="EMBL/GenBank/DDBJ databases">
        <title>Massive genome expansion in bonnet fungi (Mycena s.s.) driven by repeated elements and novel gene families across ecological guilds.</title>
        <authorList>
            <consortium name="Lawrence Berkeley National Laboratory"/>
            <person name="Harder C.B."/>
            <person name="Miyauchi S."/>
            <person name="Viragh M."/>
            <person name="Kuo A."/>
            <person name="Thoen E."/>
            <person name="Andreopoulos B."/>
            <person name="Lu D."/>
            <person name="Skrede I."/>
            <person name="Drula E."/>
            <person name="Henrissat B."/>
            <person name="Morin E."/>
            <person name="Kohler A."/>
            <person name="Barry K."/>
            <person name="LaButti K."/>
            <person name="Morin E."/>
            <person name="Salamov A."/>
            <person name="Lipzen A."/>
            <person name="Mereny Z."/>
            <person name="Hegedus B."/>
            <person name="Baldrian P."/>
            <person name="Stursova M."/>
            <person name="Weitz H."/>
            <person name="Taylor A."/>
            <person name="Grigoriev I.V."/>
            <person name="Nagy L.G."/>
            <person name="Martin F."/>
            <person name="Kauserud H."/>
        </authorList>
    </citation>
    <scope>NUCLEOTIDE SEQUENCE</scope>
    <source>
        <strain evidence="7">CBHHK188m</strain>
    </source>
</reference>
<evidence type="ECO:0000313" key="7">
    <source>
        <dbReference type="EMBL" id="KAJ7776770.1"/>
    </source>
</evidence>
<keyword evidence="8" id="KW-1185">Reference proteome</keyword>
<proteinExistence type="predicted"/>
<comment type="caution">
    <text evidence="7">The sequence shown here is derived from an EMBL/GenBank/DDBJ whole genome shotgun (WGS) entry which is preliminary data.</text>
</comment>
<keyword evidence="2 4" id="KW-0863">Zinc-finger</keyword>
<dbReference type="Gene3D" id="3.10.290.30">
    <property type="entry name" value="MM3350-like"/>
    <property type="match status" value="1"/>
</dbReference>
<feature type="domain" description="MYND-type" evidence="6">
    <location>
        <begin position="419"/>
        <end position="457"/>
    </location>
</feature>
<dbReference type="InterPro" id="IPR012912">
    <property type="entry name" value="Plasmid_pRiA4b_Orf3-like"/>
</dbReference>
<dbReference type="InterPro" id="IPR002893">
    <property type="entry name" value="Znf_MYND"/>
</dbReference>
<dbReference type="EMBL" id="JARJLG010000011">
    <property type="protein sequence ID" value="KAJ7776770.1"/>
    <property type="molecule type" value="Genomic_DNA"/>
</dbReference>
<evidence type="ECO:0000259" key="6">
    <source>
        <dbReference type="PROSITE" id="PS50865"/>
    </source>
</evidence>
<sequence length="467" mass="52423">MPPYSSTPESIKNRKQQEKLLRPRMIKGRQSFIKFLPQDDLSGFHPVYLKHPDEFVPRRHRRGDMLEWGIVELDLSAKMSLLETIELRRKQDTWQAKCMYHGSLLPQVQFVNGLMERKKAKLAASRDPQRELCDYVLTIRLRDTETASCNSAIMWRRIKVSGATKINVFQDKILAPALGWTRNYHGYLFVDDSDGAQYGPNGGSYIDFLHFLKDCGHSYIDDHEYTIADILPLPNPKEPVFHYIYDLGDHWLHDIYVDAILPASESDGKVALLAGGGACPREDGQGFRNWNKFIKSLDAAKHAEIAGSMNYHDDPAVRRLGARWRFDPLAFDLAAARTRITDALASPASVPSGPKKSVMGGDPLRDGGPPGDSTPKGTHRTVIPNGAGFNPFGQYNNLKGSFRTEVVRDRRDKRASALCGCCGKPITKPKMCSACKIVYYCDQACQTAHWKEHKRKCGGRTASSARA</sequence>
<dbReference type="Pfam" id="PF01753">
    <property type="entry name" value="zf-MYND"/>
    <property type="match status" value="1"/>
</dbReference>
<evidence type="ECO:0000256" key="5">
    <source>
        <dbReference type="SAM" id="MobiDB-lite"/>
    </source>
</evidence>